<comment type="caution">
    <text evidence="1">The sequence shown here is derived from an EMBL/GenBank/DDBJ whole genome shotgun (WGS) entry which is preliminary data.</text>
</comment>
<keyword evidence="3" id="KW-1185">Reference proteome</keyword>
<dbReference type="Proteomes" id="UP000697297">
    <property type="component" value="Unassembled WGS sequence"/>
</dbReference>
<name>A0AAN6I034_9ASCO</name>
<dbReference type="EMBL" id="JAHLUH010000008">
    <property type="protein sequence ID" value="KAG7726933.1"/>
    <property type="molecule type" value="Genomic_DNA"/>
</dbReference>
<proteinExistence type="predicted"/>
<evidence type="ECO:0000313" key="4">
    <source>
        <dbReference type="Proteomes" id="UP000738402"/>
    </source>
</evidence>
<reference evidence="1 3" key="1">
    <citation type="journal article" date="2021" name="G3 (Bethesda)">
        <title>Genomic diversity, chromosomal rearrangements, and interspecies hybridization in the ogataea polymorpha species complex.</title>
        <authorList>
            <person name="Hanson S.J."/>
            <person name="Cinneide E.O."/>
            <person name="Salzberg L.I."/>
            <person name="Wolfe K.H."/>
            <person name="McGowan J."/>
            <person name="Fitzpatrick D.A."/>
            <person name="Matlin K."/>
        </authorList>
    </citation>
    <scope>NUCLEOTIDE SEQUENCE</scope>
    <source>
        <strain evidence="2">81-436-3</strain>
        <strain evidence="1">83-405-1</strain>
    </source>
</reference>
<dbReference type="Proteomes" id="UP000738402">
    <property type="component" value="Unassembled WGS sequence"/>
</dbReference>
<evidence type="ECO:0000313" key="1">
    <source>
        <dbReference type="EMBL" id="KAG7726933.1"/>
    </source>
</evidence>
<protein>
    <submittedName>
        <fullName evidence="1">Uncharacterized protein</fullName>
    </submittedName>
</protein>
<dbReference type="AlphaFoldDB" id="A0AAN6I034"/>
<dbReference type="EMBL" id="JAHLUN010000010">
    <property type="protein sequence ID" value="KAG7763762.1"/>
    <property type="molecule type" value="Genomic_DNA"/>
</dbReference>
<accession>A0AAN6I034</accession>
<evidence type="ECO:0000313" key="3">
    <source>
        <dbReference type="Proteomes" id="UP000697297"/>
    </source>
</evidence>
<sequence>MPSLGRKTEQKDAGASFEFVISFWLRNTSWKPKYMSSAIELTLATASDHLTGTIPHKIIPDNFFRIDPSGFKPS</sequence>
<organism evidence="1 4">
    <name type="scientific">Ogataea haglerorum</name>
    <dbReference type="NCBI Taxonomy" id="1937702"/>
    <lineage>
        <taxon>Eukaryota</taxon>
        <taxon>Fungi</taxon>
        <taxon>Dikarya</taxon>
        <taxon>Ascomycota</taxon>
        <taxon>Saccharomycotina</taxon>
        <taxon>Pichiomycetes</taxon>
        <taxon>Pichiales</taxon>
        <taxon>Pichiaceae</taxon>
        <taxon>Ogataea</taxon>
    </lineage>
</organism>
<gene>
    <name evidence="1" type="ORF">KL933_003216</name>
    <name evidence="2" type="ORF">KL946_003863</name>
</gene>
<evidence type="ECO:0000313" key="2">
    <source>
        <dbReference type="EMBL" id="KAG7763762.1"/>
    </source>
</evidence>